<feature type="region of interest" description="Disordered" evidence="1">
    <location>
        <begin position="1"/>
        <end position="30"/>
    </location>
</feature>
<evidence type="ECO:0000313" key="3">
    <source>
        <dbReference type="Proteomes" id="UP000634136"/>
    </source>
</evidence>
<dbReference type="EMBL" id="JAAIUW010000008">
    <property type="protein sequence ID" value="KAF7820195.1"/>
    <property type="molecule type" value="Genomic_DNA"/>
</dbReference>
<keyword evidence="3" id="KW-1185">Reference proteome</keyword>
<gene>
    <name evidence="2" type="ORF">G2W53_025650</name>
</gene>
<dbReference type="Proteomes" id="UP000634136">
    <property type="component" value="Unassembled WGS sequence"/>
</dbReference>
<evidence type="ECO:0000313" key="2">
    <source>
        <dbReference type="EMBL" id="KAF7820195.1"/>
    </source>
</evidence>
<protein>
    <submittedName>
        <fullName evidence="2">Uncharacterized protein</fullName>
    </submittedName>
</protein>
<name>A0A834TG60_9FABA</name>
<evidence type="ECO:0000256" key="1">
    <source>
        <dbReference type="SAM" id="MobiDB-lite"/>
    </source>
</evidence>
<reference evidence="2" key="1">
    <citation type="submission" date="2020-09" db="EMBL/GenBank/DDBJ databases">
        <title>Genome-Enabled Discovery of Anthraquinone Biosynthesis in Senna tora.</title>
        <authorList>
            <person name="Kang S.-H."/>
            <person name="Pandey R.P."/>
            <person name="Lee C.-M."/>
            <person name="Sim J.-S."/>
            <person name="Jeong J.-T."/>
            <person name="Choi B.-S."/>
            <person name="Jung M."/>
            <person name="Ginzburg D."/>
            <person name="Zhao K."/>
            <person name="Won S.Y."/>
            <person name="Oh T.-J."/>
            <person name="Yu Y."/>
            <person name="Kim N.-H."/>
            <person name="Lee O.R."/>
            <person name="Lee T.-H."/>
            <person name="Bashyal P."/>
            <person name="Kim T.-S."/>
            <person name="Lee W.-H."/>
            <person name="Kawkins C."/>
            <person name="Kim C.-K."/>
            <person name="Kim J.S."/>
            <person name="Ahn B.O."/>
            <person name="Rhee S.Y."/>
            <person name="Sohng J.K."/>
        </authorList>
    </citation>
    <scope>NUCLEOTIDE SEQUENCE</scope>
    <source>
        <tissue evidence="2">Leaf</tissue>
    </source>
</reference>
<feature type="compositionally biased region" description="Basic and acidic residues" evidence="1">
    <location>
        <begin position="21"/>
        <end position="30"/>
    </location>
</feature>
<dbReference type="AlphaFoldDB" id="A0A834TG60"/>
<comment type="caution">
    <text evidence="2">The sequence shown here is derived from an EMBL/GenBank/DDBJ whole genome shotgun (WGS) entry which is preliminary data.</text>
</comment>
<feature type="compositionally biased region" description="Low complexity" evidence="1">
    <location>
        <begin position="1"/>
        <end position="14"/>
    </location>
</feature>
<proteinExistence type="predicted"/>
<sequence>MSESRLAGSSSGSLIEGPRFGSRDSSKENSTKADKKCFLDELLVVVVVVGAGRVVAAVVMIDEHGSWASGYRFVAKGTHPLTWNYPFRVMGTRPCSPACTQLEDFEFQLEVYSHQEEFYCWIHSGYQDHPYESNPRKKAMLDKTNSVVPTTDQIFKPNPLCPIDWYMRFVLIVKVGPQVNHNSLSIKISVWGSKSNQPSPKKSKTNKLGLYTDLGFCPQPRNSPCEPKMRNIVDSKLQVAQDGRS</sequence>
<accession>A0A834TG60</accession>
<organism evidence="2 3">
    <name type="scientific">Senna tora</name>
    <dbReference type="NCBI Taxonomy" id="362788"/>
    <lineage>
        <taxon>Eukaryota</taxon>
        <taxon>Viridiplantae</taxon>
        <taxon>Streptophyta</taxon>
        <taxon>Embryophyta</taxon>
        <taxon>Tracheophyta</taxon>
        <taxon>Spermatophyta</taxon>
        <taxon>Magnoliopsida</taxon>
        <taxon>eudicotyledons</taxon>
        <taxon>Gunneridae</taxon>
        <taxon>Pentapetalae</taxon>
        <taxon>rosids</taxon>
        <taxon>fabids</taxon>
        <taxon>Fabales</taxon>
        <taxon>Fabaceae</taxon>
        <taxon>Caesalpinioideae</taxon>
        <taxon>Cassia clade</taxon>
        <taxon>Senna</taxon>
    </lineage>
</organism>